<protein>
    <recommendedName>
        <fullName evidence="5">HMG box domain-containing protein</fullName>
    </recommendedName>
</protein>
<gene>
    <name evidence="6" type="ORF">D9758_013866</name>
</gene>
<feature type="compositionally biased region" description="Polar residues" evidence="4">
    <location>
        <begin position="1"/>
        <end position="13"/>
    </location>
</feature>
<feature type="region of interest" description="Disordered" evidence="4">
    <location>
        <begin position="1"/>
        <end position="69"/>
    </location>
</feature>
<dbReference type="Proteomes" id="UP000559256">
    <property type="component" value="Unassembled WGS sequence"/>
</dbReference>
<dbReference type="CDD" id="cd01389">
    <property type="entry name" value="HMG-box_ROX1-like"/>
    <property type="match status" value="1"/>
</dbReference>
<dbReference type="Gene3D" id="1.10.30.10">
    <property type="entry name" value="High mobility group box domain"/>
    <property type="match status" value="1"/>
</dbReference>
<keyword evidence="7" id="KW-1185">Reference proteome</keyword>
<sequence length="199" mass="22709">MPPQRRSNSQKRSNVFGWTPPNVVEEELQPSDHESSSSSDASEQVDSPSSPSASTSPDPSEGERVRRPRNPFIIFRCDFVEELKQKQNAARSERQGDISKDAGEAWARLPEETRIRYRHLAALEKVRHHELYPDYVFKPVSSKNKKQEPQKQKQKSGRPRKTRSASEKISNEQHTSSLLSPVIMDMVSLIFFSSIPTSY</sequence>
<accession>A0A8H5CS16</accession>
<evidence type="ECO:0000259" key="5">
    <source>
        <dbReference type="PROSITE" id="PS50118"/>
    </source>
</evidence>
<dbReference type="PROSITE" id="PS50118">
    <property type="entry name" value="HMG_BOX_2"/>
    <property type="match status" value="1"/>
</dbReference>
<dbReference type="Pfam" id="PF00505">
    <property type="entry name" value="HMG_box"/>
    <property type="match status" value="1"/>
</dbReference>
<dbReference type="GO" id="GO:0005634">
    <property type="term" value="C:nucleus"/>
    <property type="evidence" value="ECO:0007669"/>
    <property type="project" value="UniProtKB-UniRule"/>
</dbReference>
<dbReference type="InterPro" id="IPR036910">
    <property type="entry name" value="HMG_box_dom_sf"/>
</dbReference>
<keyword evidence="1 3" id="KW-0238">DNA-binding</keyword>
<proteinExistence type="predicted"/>
<evidence type="ECO:0000256" key="4">
    <source>
        <dbReference type="SAM" id="MobiDB-lite"/>
    </source>
</evidence>
<feature type="compositionally biased region" description="Basic residues" evidence="4">
    <location>
        <begin position="152"/>
        <end position="163"/>
    </location>
</feature>
<dbReference type="SMART" id="SM00398">
    <property type="entry name" value="HMG"/>
    <property type="match status" value="1"/>
</dbReference>
<evidence type="ECO:0000313" key="6">
    <source>
        <dbReference type="EMBL" id="KAF5345998.1"/>
    </source>
</evidence>
<feature type="domain" description="HMG box" evidence="5">
    <location>
        <begin position="65"/>
        <end position="136"/>
    </location>
</feature>
<keyword evidence="2" id="KW-0804">Transcription</keyword>
<evidence type="ECO:0000256" key="2">
    <source>
        <dbReference type="ARBA" id="ARBA00023163"/>
    </source>
</evidence>
<dbReference type="GO" id="GO:0001228">
    <property type="term" value="F:DNA-binding transcription activator activity, RNA polymerase II-specific"/>
    <property type="evidence" value="ECO:0007669"/>
    <property type="project" value="TreeGrafter"/>
</dbReference>
<feature type="region of interest" description="Disordered" evidence="4">
    <location>
        <begin position="137"/>
        <end position="175"/>
    </location>
</feature>
<dbReference type="AlphaFoldDB" id="A0A8H5CS16"/>
<name>A0A8H5CS16_9AGAR</name>
<dbReference type="GO" id="GO:0030154">
    <property type="term" value="P:cell differentiation"/>
    <property type="evidence" value="ECO:0007669"/>
    <property type="project" value="TreeGrafter"/>
</dbReference>
<feature type="region of interest" description="Disordered" evidence="4">
    <location>
        <begin position="85"/>
        <end position="107"/>
    </location>
</feature>
<evidence type="ECO:0000256" key="3">
    <source>
        <dbReference type="PROSITE-ProRule" id="PRU00267"/>
    </source>
</evidence>
<dbReference type="GO" id="GO:0000978">
    <property type="term" value="F:RNA polymerase II cis-regulatory region sequence-specific DNA binding"/>
    <property type="evidence" value="ECO:0007669"/>
    <property type="project" value="TreeGrafter"/>
</dbReference>
<feature type="compositionally biased region" description="Low complexity" evidence="4">
    <location>
        <begin position="36"/>
        <end position="59"/>
    </location>
</feature>
<dbReference type="InterPro" id="IPR050140">
    <property type="entry name" value="SRY-related_HMG-box_TF-like"/>
</dbReference>
<reference evidence="6 7" key="1">
    <citation type="journal article" date="2020" name="ISME J.">
        <title>Uncovering the hidden diversity of litter-decomposition mechanisms in mushroom-forming fungi.</title>
        <authorList>
            <person name="Floudas D."/>
            <person name="Bentzer J."/>
            <person name="Ahren D."/>
            <person name="Johansson T."/>
            <person name="Persson P."/>
            <person name="Tunlid A."/>
        </authorList>
    </citation>
    <scope>NUCLEOTIDE SEQUENCE [LARGE SCALE GENOMIC DNA]</scope>
    <source>
        <strain evidence="6 7">CBS 291.85</strain>
    </source>
</reference>
<dbReference type="SUPFAM" id="SSF47095">
    <property type="entry name" value="HMG-box"/>
    <property type="match status" value="1"/>
</dbReference>
<comment type="caution">
    <text evidence="6">The sequence shown here is derived from an EMBL/GenBank/DDBJ whole genome shotgun (WGS) entry which is preliminary data.</text>
</comment>
<dbReference type="OrthoDB" id="6247875at2759"/>
<dbReference type="EMBL" id="JAACJM010000106">
    <property type="protein sequence ID" value="KAF5345998.1"/>
    <property type="molecule type" value="Genomic_DNA"/>
</dbReference>
<dbReference type="PANTHER" id="PTHR10270:SF161">
    <property type="entry name" value="SEX-DETERMINING REGION Y PROTEIN"/>
    <property type="match status" value="1"/>
</dbReference>
<dbReference type="PANTHER" id="PTHR10270">
    <property type="entry name" value="SOX TRANSCRIPTION FACTOR"/>
    <property type="match status" value="1"/>
</dbReference>
<evidence type="ECO:0000313" key="7">
    <source>
        <dbReference type="Proteomes" id="UP000559256"/>
    </source>
</evidence>
<feature type="DNA-binding region" description="HMG box" evidence="3">
    <location>
        <begin position="65"/>
        <end position="136"/>
    </location>
</feature>
<keyword evidence="3" id="KW-0539">Nucleus</keyword>
<dbReference type="InterPro" id="IPR009071">
    <property type="entry name" value="HMG_box_dom"/>
</dbReference>
<evidence type="ECO:0000256" key="1">
    <source>
        <dbReference type="ARBA" id="ARBA00023125"/>
    </source>
</evidence>
<organism evidence="6 7">
    <name type="scientific">Tetrapyrgos nigripes</name>
    <dbReference type="NCBI Taxonomy" id="182062"/>
    <lineage>
        <taxon>Eukaryota</taxon>
        <taxon>Fungi</taxon>
        <taxon>Dikarya</taxon>
        <taxon>Basidiomycota</taxon>
        <taxon>Agaricomycotina</taxon>
        <taxon>Agaricomycetes</taxon>
        <taxon>Agaricomycetidae</taxon>
        <taxon>Agaricales</taxon>
        <taxon>Marasmiineae</taxon>
        <taxon>Marasmiaceae</taxon>
        <taxon>Tetrapyrgos</taxon>
    </lineage>
</organism>